<proteinExistence type="predicted"/>
<gene>
    <name evidence="1" type="ORF">ERS450000_02024</name>
</gene>
<dbReference type="Pfam" id="PF11010">
    <property type="entry name" value="DUF2848"/>
    <property type="match status" value="1"/>
</dbReference>
<protein>
    <submittedName>
        <fullName evidence="1">Protein of uncharacterized function (DUF2848)</fullName>
    </submittedName>
</protein>
<dbReference type="RefSeq" id="WP_060592161.1">
    <property type="nucleotide sequence ID" value="NZ_CP031418.1"/>
</dbReference>
<name>A0A0H5NNQ4_NOCFR</name>
<accession>A0A0H5NNQ4</accession>
<dbReference type="InterPro" id="IPR036663">
    <property type="entry name" value="Fumarylacetoacetase_C_sf"/>
</dbReference>
<evidence type="ECO:0000313" key="2">
    <source>
        <dbReference type="Proteomes" id="UP000057820"/>
    </source>
</evidence>
<dbReference type="AlphaFoldDB" id="A0A0H5NNQ4"/>
<organism evidence="1 2">
    <name type="scientific">Nocardia farcinica</name>
    <dbReference type="NCBI Taxonomy" id="37329"/>
    <lineage>
        <taxon>Bacteria</taxon>
        <taxon>Bacillati</taxon>
        <taxon>Actinomycetota</taxon>
        <taxon>Actinomycetes</taxon>
        <taxon>Mycobacteriales</taxon>
        <taxon>Nocardiaceae</taxon>
        <taxon>Nocardia</taxon>
    </lineage>
</organism>
<dbReference type="KEGG" id="nfr:ERS450000_02024"/>
<reference evidence="2" key="1">
    <citation type="submission" date="2015-03" db="EMBL/GenBank/DDBJ databases">
        <authorList>
            <consortium name="Pathogen Informatics"/>
        </authorList>
    </citation>
    <scope>NUCLEOTIDE SEQUENCE [LARGE SCALE GENOMIC DNA]</scope>
    <source>
        <strain evidence="2">NCTC11134</strain>
    </source>
</reference>
<dbReference type="Proteomes" id="UP000057820">
    <property type="component" value="Chromosome 1"/>
</dbReference>
<evidence type="ECO:0000313" key="1">
    <source>
        <dbReference type="EMBL" id="CRY76784.1"/>
    </source>
</evidence>
<dbReference type="GO" id="GO:0003824">
    <property type="term" value="F:catalytic activity"/>
    <property type="evidence" value="ECO:0007669"/>
    <property type="project" value="InterPro"/>
</dbReference>
<dbReference type="SUPFAM" id="SSF56529">
    <property type="entry name" value="FAH"/>
    <property type="match status" value="1"/>
</dbReference>
<dbReference type="InterPro" id="IPR021269">
    <property type="entry name" value="DUF2848"/>
</dbReference>
<sequence length="232" mass="24791">MTETITAALSCTVLDSGETLSFDGARAIVAGYTGRDEAAVRHHIDELAAIGVAPPESVPMLYPVSTATVTTAATTPVPSADTSGEVEPVLLRHRGRYFLGVGSDHTDRALETIDIGESKRACAKPIGPHVVEVADWSRFDWDACRARSWVDGKLYQDGTLAALRTPTDLLAVVADRLGDDGGDFVCFAGTLPLLDGEFTPGTRWDLELLLPDGRALTHTYTTLEGARDAHRS</sequence>
<dbReference type="EMBL" id="LN868938">
    <property type="protein sequence ID" value="CRY76784.1"/>
    <property type="molecule type" value="Genomic_DNA"/>
</dbReference>